<evidence type="ECO:0000313" key="1">
    <source>
        <dbReference type="EMBL" id="EIG29821.1"/>
    </source>
</evidence>
<dbReference type="Proteomes" id="UP000004473">
    <property type="component" value="Unassembled WGS sequence"/>
</dbReference>
<evidence type="ECO:0000313" key="2">
    <source>
        <dbReference type="Proteomes" id="UP000004473"/>
    </source>
</evidence>
<dbReference type="AlphaFoldDB" id="I2NVG0"/>
<sequence length="61" mass="7108">MQPFFQHKTLSKIKRGRLKPAAKPLHNILPGIRQNIMQRLQTTCRIALKNKAALYPKHHKP</sequence>
<accession>I2NVG0</accession>
<organism evidence="1 2">
    <name type="scientific">Neisseria sicca VK64</name>
    <dbReference type="NCBI Taxonomy" id="1095748"/>
    <lineage>
        <taxon>Bacteria</taxon>
        <taxon>Pseudomonadati</taxon>
        <taxon>Pseudomonadota</taxon>
        <taxon>Betaproteobacteria</taxon>
        <taxon>Neisseriales</taxon>
        <taxon>Neisseriaceae</taxon>
        <taxon>Neisseria</taxon>
    </lineage>
</organism>
<comment type="caution">
    <text evidence="1">The sequence shown here is derived from an EMBL/GenBank/DDBJ whole genome shotgun (WGS) entry which is preliminary data.</text>
</comment>
<dbReference type="EMBL" id="AJMT01000044">
    <property type="protein sequence ID" value="EIG29821.1"/>
    <property type="molecule type" value="Genomic_DNA"/>
</dbReference>
<proteinExistence type="predicted"/>
<reference evidence="1 2" key="1">
    <citation type="submission" date="2012-04" db="EMBL/GenBank/DDBJ databases">
        <authorList>
            <person name="Harkins D.M."/>
            <person name="Madupu R."/>
            <person name="Durkin A.S."/>
            <person name="Torralba M."/>
            <person name="Methe B."/>
            <person name="Sutton G.G."/>
            <person name="Nelson K.E."/>
        </authorList>
    </citation>
    <scope>NUCLEOTIDE SEQUENCE [LARGE SCALE GENOMIC DNA]</scope>
    <source>
        <strain evidence="1 2">VK64</strain>
    </source>
</reference>
<gene>
    <name evidence="1" type="ORF">HMPREF1051_3141</name>
</gene>
<name>I2NVG0_NEISI</name>
<dbReference type="PATRIC" id="fig|1095748.3.peg.597"/>
<protein>
    <submittedName>
        <fullName evidence="1">Uncharacterized protein</fullName>
    </submittedName>
</protein>